<dbReference type="OrthoDB" id="1949729at2"/>
<name>A0A0R3JRN8_CALMK</name>
<dbReference type="EMBL" id="LKHP01000015">
    <property type="protein sequence ID" value="KRQ86150.1"/>
    <property type="molecule type" value="Genomic_DNA"/>
</dbReference>
<accession>A0A0R3JRN8</accession>
<protein>
    <submittedName>
        <fullName evidence="1">Uncharacterized protein</fullName>
    </submittedName>
</protein>
<dbReference type="Proteomes" id="UP000052015">
    <property type="component" value="Unassembled WGS sequence"/>
</dbReference>
<organism evidence="1 2">
    <name type="scientific">Caloramator mitchellensis</name>
    <dbReference type="NCBI Taxonomy" id="908809"/>
    <lineage>
        <taxon>Bacteria</taxon>
        <taxon>Bacillati</taxon>
        <taxon>Bacillota</taxon>
        <taxon>Clostridia</taxon>
        <taxon>Eubacteriales</taxon>
        <taxon>Clostridiaceae</taxon>
        <taxon>Caloramator</taxon>
    </lineage>
</organism>
<dbReference type="SUPFAM" id="SSF48208">
    <property type="entry name" value="Six-hairpin glycosidases"/>
    <property type="match status" value="1"/>
</dbReference>
<dbReference type="RefSeq" id="WP_057979400.1">
    <property type="nucleotide sequence ID" value="NZ_LKHP01000015.1"/>
</dbReference>
<dbReference type="InterPro" id="IPR008928">
    <property type="entry name" value="6-hairpin_glycosidase_sf"/>
</dbReference>
<dbReference type="AlphaFoldDB" id="A0A0R3JRN8"/>
<keyword evidence="2" id="KW-1185">Reference proteome</keyword>
<evidence type="ECO:0000313" key="2">
    <source>
        <dbReference type="Proteomes" id="UP000052015"/>
    </source>
</evidence>
<comment type="caution">
    <text evidence="1">The sequence shown here is derived from an EMBL/GenBank/DDBJ whole genome shotgun (WGS) entry which is preliminary data.</text>
</comment>
<dbReference type="STRING" id="908809.ABG79_02102"/>
<proteinExistence type="predicted"/>
<evidence type="ECO:0000313" key="1">
    <source>
        <dbReference type="EMBL" id="KRQ86150.1"/>
    </source>
</evidence>
<reference evidence="1 2" key="1">
    <citation type="submission" date="2015-09" db="EMBL/GenBank/DDBJ databases">
        <title>Draft genome sequence of a Caloramator mitchellensis, a moderate thermophile from the Great Artesian Basin of Australia.</title>
        <authorList>
            <person name="Patel B.K."/>
        </authorList>
    </citation>
    <scope>NUCLEOTIDE SEQUENCE [LARGE SCALE GENOMIC DNA]</scope>
    <source>
        <strain evidence="1 2">VF08</strain>
    </source>
</reference>
<dbReference type="GO" id="GO:0005975">
    <property type="term" value="P:carbohydrate metabolic process"/>
    <property type="evidence" value="ECO:0007669"/>
    <property type="project" value="InterPro"/>
</dbReference>
<gene>
    <name evidence="1" type="ORF">ABG79_02102</name>
</gene>
<sequence>MENYDNLKELFTRLEYYAIDNLFWTLFYSGCGLPYFFSEKEISYLNSFGDEDKEFIENLMPIRCLYKKAKAVFSEAPHEILNAGKYVWDFESFDKEISVQTQVFAVLSMMQLLNYNKFNNKLFKYVSNRQIKNFIDFLTAYMRNKDGLFVDVVDKTRYLNEELKIKQQKDLRLINQFFALEAMLSYSKFVEINNNQIYNSEANSIFKYIFENFNFVLDLTTREVCLIASSLYRASSMAQDDAMITSMSELIALCCAEIESRIKINGEIEKSSNNYSPSSLVTHFRAISALLEGYKQTRIEKFKHSAKRIADFLIDLFDEDIMLFNTFESEYKYTIRDISEIIKALLLLRDVLDDEMALEVLKKFVEASIENSGIVQSVTEEKFKDDTKSLFSDVNLAPVFLRSFTFKRDLLSKYEVSSSVNLYYSVYASYLMLMSISALDKFLEEKKLAYNDDLNENLTVSTTAEEDKIPDA</sequence>